<dbReference type="Proteomes" id="UP000268162">
    <property type="component" value="Unassembled WGS sequence"/>
</dbReference>
<dbReference type="EMBL" id="ML002836">
    <property type="protein sequence ID" value="RKP35570.1"/>
    <property type="molecule type" value="Genomic_DNA"/>
</dbReference>
<evidence type="ECO:0000313" key="2">
    <source>
        <dbReference type="Proteomes" id="UP000268162"/>
    </source>
</evidence>
<sequence>MRNSALVAVIDDEWRQETLPDEVLDLGDTVALNQLNEFQWRDVAIDGPDRSGPGGYA</sequence>
<name>A0A4P9ZSV1_9FUNG</name>
<proteinExistence type="predicted"/>
<dbReference type="AlphaFoldDB" id="A0A4P9ZSV1"/>
<reference evidence="2" key="1">
    <citation type="journal article" date="2018" name="Nat. Microbiol.">
        <title>Leveraging single-cell genomics to expand the fungal tree of life.</title>
        <authorList>
            <person name="Ahrendt S.R."/>
            <person name="Quandt C.A."/>
            <person name="Ciobanu D."/>
            <person name="Clum A."/>
            <person name="Salamov A."/>
            <person name="Andreopoulos B."/>
            <person name="Cheng J.F."/>
            <person name="Woyke T."/>
            <person name="Pelin A."/>
            <person name="Henrissat B."/>
            <person name="Reynolds N.K."/>
            <person name="Benny G.L."/>
            <person name="Smith M.E."/>
            <person name="James T.Y."/>
            <person name="Grigoriev I.V."/>
        </authorList>
    </citation>
    <scope>NUCLEOTIDE SEQUENCE [LARGE SCALE GENOMIC DNA]</scope>
    <source>
        <strain evidence="2">RSA 468</strain>
    </source>
</reference>
<organism evidence="1 2">
    <name type="scientific">Dimargaris cristalligena</name>
    <dbReference type="NCBI Taxonomy" id="215637"/>
    <lineage>
        <taxon>Eukaryota</taxon>
        <taxon>Fungi</taxon>
        <taxon>Fungi incertae sedis</taxon>
        <taxon>Zoopagomycota</taxon>
        <taxon>Kickxellomycotina</taxon>
        <taxon>Dimargaritomycetes</taxon>
        <taxon>Dimargaritales</taxon>
        <taxon>Dimargaritaceae</taxon>
        <taxon>Dimargaris</taxon>
    </lineage>
</organism>
<protein>
    <submittedName>
        <fullName evidence="1">Uncharacterized protein</fullName>
    </submittedName>
</protein>
<gene>
    <name evidence="1" type="ORF">BJ085DRAFT_38161</name>
</gene>
<evidence type="ECO:0000313" key="1">
    <source>
        <dbReference type="EMBL" id="RKP35570.1"/>
    </source>
</evidence>
<keyword evidence="2" id="KW-1185">Reference proteome</keyword>
<accession>A0A4P9ZSV1</accession>